<accession>A0ABT7VUC3</accession>
<feature type="non-terminal residue" evidence="1">
    <location>
        <position position="549"/>
    </location>
</feature>
<organism evidence="1 2">
    <name type="scientific">Candidatus Marithioploca araucensis</name>
    <dbReference type="NCBI Taxonomy" id="70273"/>
    <lineage>
        <taxon>Bacteria</taxon>
        <taxon>Pseudomonadati</taxon>
        <taxon>Pseudomonadota</taxon>
        <taxon>Gammaproteobacteria</taxon>
        <taxon>Thiotrichales</taxon>
        <taxon>Thiotrichaceae</taxon>
        <taxon>Candidatus Marithioploca</taxon>
    </lineage>
</organism>
<proteinExistence type="predicted"/>
<dbReference type="EMBL" id="JAUCGM010000473">
    <property type="protein sequence ID" value="MDM8563147.1"/>
    <property type="molecule type" value="Genomic_DNA"/>
</dbReference>
<dbReference type="Gene3D" id="3.30.420.40">
    <property type="match status" value="2"/>
</dbReference>
<dbReference type="Proteomes" id="UP001171945">
    <property type="component" value="Unassembled WGS sequence"/>
</dbReference>
<evidence type="ECO:0000313" key="2">
    <source>
        <dbReference type="Proteomes" id="UP001171945"/>
    </source>
</evidence>
<protein>
    <submittedName>
        <fullName evidence="1">Uncharacterized protein</fullName>
    </submittedName>
</protein>
<keyword evidence="2" id="KW-1185">Reference proteome</keyword>
<reference evidence="1" key="1">
    <citation type="submission" date="2023-06" db="EMBL/GenBank/DDBJ databases">
        <title>Uncultivated large filamentous bacteria from sulfidic sediments reveal new species and different genomic features in energy metabolism and defense.</title>
        <authorList>
            <person name="Fonseca A."/>
        </authorList>
    </citation>
    <scope>NUCLEOTIDE SEQUENCE</scope>
    <source>
        <strain evidence="1">HSG4</strain>
    </source>
</reference>
<evidence type="ECO:0000313" key="1">
    <source>
        <dbReference type="EMBL" id="MDM8563147.1"/>
    </source>
</evidence>
<name>A0ABT7VUC3_9GAMM</name>
<gene>
    <name evidence="1" type="ORF">QUF54_07320</name>
</gene>
<sequence length="549" mass="62477">MLEYRNTQPFYLNVAEPSILRLWITGANQNTLINHADSQPTLNTIPKVEFVETEVNSDLCQRLTQQFKVNDIKLTKKDNDTLMLLPIDNPKGNINQDNLVRLRITLTPSNQEPITCEVPVLLQRPAFPGHVALDFGTTNSAVAYYDPNVGIPEFPDRYFSDSQLDKLNAVIHQLMNEVDKQALKEPRYLDTAQQLVHFARMMWTTDSQGNQVQSITDIKQHFVRLQHRDVDKRKIGEFQAKLLVSWGIIGYGTLKKKQTPLTVLNFVAQQYFNALNRIIDIDLKEDAKLGLPELDPGQRNGAIPSDIMMRKLNALGDTTQIDGLHSTIDMGEAVKSNLSTHADSLTELPDLPQDGKEKHNFYLSGAKRGLGLKETSYFIDGKHQVFVDTYDPLCTAAVKELFVRTEQDINEQRNCLNNVVVTYPANLPQYRRESYRKIMQNLGVAHIDMSFDEATAGALYYVWRELFKDLFAGIDGFLARSRIRQQQSVHPVTGQSRQVDFYYQNILLYDMGGGTTDIALLEIGLEEIENLLPLSQRNSGRYFIIRPKI</sequence>
<comment type="caution">
    <text evidence="1">The sequence shown here is derived from an EMBL/GenBank/DDBJ whole genome shotgun (WGS) entry which is preliminary data.</text>
</comment>